<name>A0A7J9N5M7_GOSSC</name>
<evidence type="ECO:0000313" key="1">
    <source>
        <dbReference type="EMBL" id="MBA0878592.1"/>
    </source>
</evidence>
<proteinExistence type="predicted"/>
<keyword evidence="2" id="KW-1185">Reference proteome</keyword>
<protein>
    <submittedName>
        <fullName evidence="1">Uncharacterized protein</fullName>
    </submittedName>
</protein>
<dbReference type="EMBL" id="JABFAF010272224">
    <property type="protein sequence ID" value="MBA0878592.1"/>
    <property type="molecule type" value="Genomic_DNA"/>
</dbReference>
<evidence type="ECO:0000313" key="2">
    <source>
        <dbReference type="Proteomes" id="UP000593576"/>
    </source>
</evidence>
<gene>
    <name evidence="1" type="ORF">Goshw_019055</name>
</gene>
<dbReference type="OrthoDB" id="981154at2759"/>
<sequence length="44" mass="5175">MYLSNSVLWQFRFQQPILVASGHTTSKYGKIGMIIYLLEYRSSF</sequence>
<dbReference type="Proteomes" id="UP000593576">
    <property type="component" value="Unassembled WGS sequence"/>
</dbReference>
<dbReference type="AlphaFoldDB" id="A0A7J9N5M7"/>
<reference evidence="1 2" key="1">
    <citation type="journal article" date="2019" name="Genome Biol. Evol.">
        <title>Insights into the evolution of the New World diploid cottons (Gossypium, subgenus Houzingenia) based on genome sequencing.</title>
        <authorList>
            <person name="Grover C.E."/>
            <person name="Arick M.A. 2nd"/>
            <person name="Thrash A."/>
            <person name="Conover J.L."/>
            <person name="Sanders W.S."/>
            <person name="Peterson D.G."/>
            <person name="Frelichowski J.E."/>
            <person name="Scheffler J.A."/>
            <person name="Scheffler B.E."/>
            <person name="Wendel J.F."/>
        </authorList>
    </citation>
    <scope>NUCLEOTIDE SEQUENCE [LARGE SCALE GENOMIC DNA]</scope>
    <source>
        <strain evidence="1">1</strain>
        <tissue evidence="1">Leaf</tissue>
    </source>
</reference>
<comment type="caution">
    <text evidence="1">The sequence shown here is derived from an EMBL/GenBank/DDBJ whole genome shotgun (WGS) entry which is preliminary data.</text>
</comment>
<organism evidence="1 2">
    <name type="scientific">Gossypium schwendimanii</name>
    <name type="common">Cotton</name>
    <dbReference type="NCBI Taxonomy" id="34291"/>
    <lineage>
        <taxon>Eukaryota</taxon>
        <taxon>Viridiplantae</taxon>
        <taxon>Streptophyta</taxon>
        <taxon>Embryophyta</taxon>
        <taxon>Tracheophyta</taxon>
        <taxon>Spermatophyta</taxon>
        <taxon>Magnoliopsida</taxon>
        <taxon>eudicotyledons</taxon>
        <taxon>Gunneridae</taxon>
        <taxon>Pentapetalae</taxon>
        <taxon>rosids</taxon>
        <taxon>malvids</taxon>
        <taxon>Malvales</taxon>
        <taxon>Malvaceae</taxon>
        <taxon>Malvoideae</taxon>
        <taxon>Gossypium</taxon>
    </lineage>
</organism>
<accession>A0A7J9N5M7</accession>